<gene>
    <name evidence="1" type="ORF">R1flu_024205</name>
</gene>
<accession>A0ABD1XV26</accession>
<dbReference type="EMBL" id="JBHFFA010000007">
    <property type="protein sequence ID" value="KAL2612513.1"/>
    <property type="molecule type" value="Genomic_DNA"/>
</dbReference>
<evidence type="ECO:0000313" key="1">
    <source>
        <dbReference type="EMBL" id="KAL2612513.1"/>
    </source>
</evidence>
<keyword evidence="2" id="KW-1185">Reference proteome</keyword>
<sequence length="107" mass="11910">MRLTITANPVTNETMPIESRAECQTWFRPAVIQAAANTSGALTWLPAGTFCYAVRKAPGMLRHRRHAVCVEMKRPFTPVSRQPACAVIRVRHSADGVEETIHVKLLN</sequence>
<reference evidence="1 2" key="1">
    <citation type="submission" date="2024-09" db="EMBL/GenBank/DDBJ databases">
        <title>Chromosome-scale assembly of Riccia fluitans.</title>
        <authorList>
            <person name="Paukszto L."/>
            <person name="Sawicki J."/>
            <person name="Karawczyk K."/>
            <person name="Piernik-Szablinska J."/>
            <person name="Szczecinska M."/>
            <person name="Mazdziarz M."/>
        </authorList>
    </citation>
    <scope>NUCLEOTIDE SEQUENCE [LARGE SCALE GENOMIC DNA]</scope>
    <source>
        <strain evidence="1">Rf_01</strain>
        <tissue evidence="1">Aerial parts of the thallus</tissue>
    </source>
</reference>
<dbReference type="AlphaFoldDB" id="A0ABD1XV26"/>
<evidence type="ECO:0000313" key="2">
    <source>
        <dbReference type="Proteomes" id="UP001605036"/>
    </source>
</evidence>
<dbReference type="Proteomes" id="UP001605036">
    <property type="component" value="Unassembled WGS sequence"/>
</dbReference>
<comment type="caution">
    <text evidence="1">The sequence shown here is derived from an EMBL/GenBank/DDBJ whole genome shotgun (WGS) entry which is preliminary data.</text>
</comment>
<protein>
    <submittedName>
        <fullName evidence="1">Uncharacterized protein</fullName>
    </submittedName>
</protein>
<name>A0ABD1XV26_9MARC</name>
<proteinExistence type="predicted"/>
<organism evidence="1 2">
    <name type="scientific">Riccia fluitans</name>
    <dbReference type="NCBI Taxonomy" id="41844"/>
    <lineage>
        <taxon>Eukaryota</taxon>
        <taxon>Viridiplantae</taxon>
        <taxon>Streptophyta</taxon>
        <taxon>Embryophyta</taxon>
        <taxon>Marchantiophyta</taxon>
        <taxon>Marchantiopsida</taxon>
        <taxon>Marchantiidae</taxon>
        <taxon>Marchantiales</taxon>
        <taxon>Ricciaceae</taxon>
        <taxon>Riccia</taxon>
    </lineage>
</organism>